<evidence type="ECO:0008006" key="2">
    <source>
        <dbReference type="Google" id="ProtNLM"/>
    </source>
</evidence>
<organism evidence="1">
    <name type="scientific">bioreactor metagenome</name>
    <dbReference type="NCBI Taxonomy" id="1076179"/>
    <lineage>
        <taxon>unclassified sequences</taxon>
        <taxon>metagenomes</taxon>
        <taxon>ecological metagenomes</taxon>
    </lineage>
</organism>
<dbReference type="AlphaFoldDB" id="A0A644TVC9"/>
<name>A0A644TVC9_9ZZZZ</name>
<reference evidence="1" key="1">
    <citation type="submission" date="2019-08" db="EMBL/GenBank/DDBJ databases">
        <authorList>
            <person name="Kucharzyk K."/>
            <person name="Murdoch R.W."/>
            <person name="Higgins S."/>
            <person name="Loffler F."/>
        </authorList>
    </citation>
    <scope>NUCLEOTIDE SEQUENCE</scope>
</reference>
<comment type="caution">
    <text evidence="1">The sequence shown here is derived from an EMBL/GenBank/DDBJ whole genome shotgun (WGS) entry which is preliminary data.</text>
</comment>
<dbReference type="Gene3D" id="1.10.3210.10">
    <property type="entry name" value="Hypothetical protein af1432"/>
    <property type="match status" value="1"/>
</dbReference>
<gene>
    <name evidence="1" type="ORF">SDC9_16695</name>
</gene>
<dbReference type="SUPFAM" id="SSF109604">
    <property type="entry name" value="HD-domain/PDEase-like"/>
    <property type="match status" value="1"/>
</dbReference>
<dbReference type="EMBL" id="VSSQ01000055">
    <property type="protein sequence ID" value="MPL70933.1"/>
    <property type="molecule type" value="Genomic_DNA"/>
</dbReference>
<sequence>MSPQGDTGVNLENLDLSGIRHSNLPLRSECVPMDEDAMLRLKNMHLAPYIQLATSLIGKLRRSGGNMFRHQLDTMAILMDYGYIDSVLLKASVIHDLIEDLPDFDRDSLLSIDEESPDVYSLVLEVTRRPIENKIEFLARIRDFGSIRAKVLKSADRISNMISLGYVTDIAFIKRYTDETERHVFPIAKLADIRMLEELQKLVATRREYLARRFEI</sequence>
<evidence type="ECO:0000313" key="1">
    <source>
        <dbReference type="EMBL" id="MPL70933.1"/>
    </source>
</evidence>
<proteinExistence type="predicted"/>
<protein>
    <recommendedName>
        <fullName evidence="2">HD/PDEase domain-containing protein</fullName>
    </recommendedName>
</protein>
<accession>A0A644TVC9</accession>